<keyword evidence="1" id="KW-0812">Transmembrane</keyword>
<reference evidence="2" key="2">
    <citation type="submission" date="2020-09" db="EMBL/GenBank/DDBJ databases">
        <authorList>
            <person name="Sun Q."/>
            <person name="Zhou Y."/>
        </authorList>
    </citation>
    <scope>NUCLEOTIDE SEQUENCE</scope>
    <source>
        <strain evidence="2">CGMCC 4.7278</strain>
    </source>
</reference>
<organism evidence="2 3">
    <name type="scientific">Nocardia camponoti</name>
    <dbReference type="NCBI Taxonomy" id="1616106"/>
    <lineage>
        <taxon>Bacteria</taxon>
        <taxon>Bacillati</taxon>
        <taxon>Actinomycetota</taxon>
        <taxon>Actinomycetes</taxon>
        <taxon>Mycobacteriales</taxon>
        <taxon>Nocardiaceae</taxon>
        <taxon>Nocardia</taxon>
    </lineage>
</organism>
<evidence type="ECO:0000313" key="2">
    <source>
        <dbReference type="EMBL" id="GGK63051.1"/>
    </source>
</evidence>
<feature type="transmembrane region" description="Helical" evidence="1">
    <location>
        <begin position="247"/>
        <end position="269"/>
    </location>
</feature>
<accession>A0A917QQF2</accession>
<dbReference type="AlphaFoldDB" id="A0A917QQF2"/>
<name>A0A917QQF2_9NOCA</name>
<reference evidence="2" key="1">
    <citation type="journal article" date="2014" name="Int. J. Syst. Evol. Microbiol.">
        <title>Complete genome sequence of Corynebacterium casei LMG S-19264T (=DSM 44701T), isolated from a smear-ripened cheese.</title>
        <authorList>
            <consortium name="US DOE Joint Genome Institute (JGI-PGF)"/>
            <person name="Walter F."/>
            <person name="Albersmeier A."/>
            <person name="Kalinowski J."/>
            <person name="Ruckert C."/>
        </authorList>
    </citation>
    <scope>NUCLEOTIDE SEQUENCE</scope>
    <source>
        <strain evidence="2">CGMCC 4.7278</strain>
    </source>
</reference>
<proteinExistence type="predicted"/>
<keyword evidence="1" id="KW-1133">Transmembrane helix</keyword>
<feature type="transmembrane region" description="Helical" evidence="1">
    <location>
        <begin position="202"/>
        <end position="221"/>
    </location>
</feature>
<evidence type="ECO:0000313" key="3">
    <source>
        <dbReference type="Proteomes" id="UP000612956"/>
    </source>
</evidence>
<gene>
    <name evidence="2" type="ORF">GCM10011591_39150</name>
</gene>
<sequence length="503" mass="56165">MSAVGVTVRVAVTGGHPFHAAGHDYTFDEQKCLRGWGVAGARFTYRAPEKALPTLTEMTTLNQARELLDSIFRTIDTTTGLPAGTVQSYAICTALVCATLLGLNVAAGHAAMRIRCSVRSTDTRINNHHRKAAELAHRYVPGSPTARSDLATAADRPEGTGRLQFARAQKQQKQLEWDRLRRWARRDVDAERYRAKFAMMRVQVLGSKPALVLALAIVLWVRPSTELSDWITARWHDMWTLLDGGTVARVLPAVMIVIGLAVVCSHSALDNMRARDEATKDANKLLAELLARLITARRATADWRQVLDSARFRLTDEFVRRLTDNRYSAVITGGIAPLRPSLYARPTMLGDPAKIWEQEAAHVVGAFAEVAEVCERIRQAGLGTVCDRLTAAERPAFILLGVFDERGRRDEERPLRAAPAPHRVRARMERIPDVAQYQQLDPDDPEDHARFSRWVEDQTFEFQKDLENRVAELGALDRNLVVAIRLLNRRLHTSRALAALGKS</sequence>
<dbReference type="Proteomes" id="UP000612956">
    <property type="component" value="Unassembled WGS sequence"/>
</dbReference>
<feature type="transmembrane region" description="Helical" evidence="1">
    <location>
        <begin position="86"/>
        <end position="107"/>
    </location>
</feature>
<evidence type="ECO:0000256" key="1">
    <source>
        <dbReference type="SAM" id="Phobius"/>
    </source>
</evidence>
<keyword evidence="3" id="KW-1185">Reference proteome</keyword>
<dbReference type="RefSeq" id="WP_188830492.1">
    <property type="nucleotide sequence ID" value="NZ_BMMW01000004.1"/>
</dbReference>
<comment type="caution">
    <text evidence="2">The sequence shown here is derived from an EMBL/GenBank/DDBJ whole genome shotgun (WGS) entry which is preliminary data.</text>
</comment>
<protein>
    <submittedName>
        <fullName evidence="2">Uncharacterized protein</fullName>
    </submittedName>
</protein>
<dbReference type="EMBL" id="BMMW01000004">
    <property type="protein sequence ID" value="GGK63051.1"/>
    <property type="molecule type" value="Genomic_DNA"/>
</dbReference>
<keyword evidence="1" id="KW-0472">Membrane</keyword>